<organism evidence="2 3">
    <name type="scientific">Virgibacillus chiguensis</name>
    <dbReference type="NCBI Taxonomy" id="411959"/>
    <lineage>
        <taxon>Bacteria</taxon>
        <taxon>Bacillati</taxon>
        <taxon>Bacillota</taxon>
        <taxon>Bacilli</taxon>
        <taxon>Bacillales</taxon>
        <taxon>Bacillaceae</taxon>
        <taxon>Virgibacillus</taxon>
    </lineage>
</organism>
<feature type="transmembrane region" description="Helical" evidence="1">
    <location>
        <begin position="33"/>
        <end position="55"/>
    </location>
</feature>
<evidence type="ECO:0000313" key="3">
    <source>
        <dbReference type="Proteomes" id="UP000184079"/>
    </source>
</evidence>
<dbReference type="RefSeq" id="WP_073005954.1">
    <property type="nucleotide sequence ID" value="NZ_FQXD01000003.1"/>
</dbReference>
<keyword evidence="1" id="KW-0472">Membrane</keyword>
<accession>A0A1M5PM52</accession>
<sequence length="131" mass="15202">MLNLLSATLVFMYVIFIVATFLLAIIHNFRDQWIPFAYASIVLAIASPLVAFLFINGKPTNTNGFMYVFKQILAINLNAFIIVLLHLYLLFSLGLFLKDNVGKKLSVYFHTWINHIRTRTYVRKDRNKENT</sequence>
<keyword evidence="3" id="KW-1185">Reference proteome</keyword>
<feature type="transmembrane region" description="Helical" evidence="1">
    <location>
        <begin position="75"/>
        <end position="97"/>
    </location>
</feature>
<evidence type="ECO:0000256" key="1">
    <source>
        <dbReference type="SAM" id="Phobius"/>
    </source>
</evidence>
<evidence type="ECO:0000313" key="2">
    <source>
        <dbReference type="EMBL" id="SHH02777.1"/>
    </source>
</evidence>
<reference evidence="3" key="1">
    <citation type="submission" date="2016-11" db="EMBL/GenBank/DDBJ databases">
        <authorList>
            <person name="Varghese N."/>
            <person name="Submissions S."/>
        </authorList>
    </citation>
    <scope>NUCLEOTIDE SEQUENCE [LARGE SCALE GENOMIC DNA]</scope>
    <source>
        <strain evidence="3">CGMCC 1.6496</strain>
    </source>
</reference>
<gene>
    <name evidence="2" type="ORF">SAMN05421807_103125</name>
</gene>
<dbReference type="AlphaFoldDB" id="A0A1M5PM52"/>
<proteinExistence type="predicted"/>
<keyword evidence="1" id="KW-1133">Transmembrane helix</keyword>
<dbReference type="OrthoDB" id="2645556at2"/>
<feature type="transmembrane region" description="Helical" evidence="1">
    <location>
        <begin position="6"/>
        <end position="26"/>
    </location>
</feature>
<name>A0A1M5PM52_9BACI</name>
<keyword evidence="1" id="KW-0812">Transmembrane</keyword>
<protein>
    <submittedName>
        <fullName evidence="2">Uncharacterized protein</fullName>
    </submittedName>
</protein>
<dbReference type="Proteomes" id="UP000184079">
    <property type="component" value="Unassembled WGS sequence"/>
</dbReference>
<dbReference type="EMBL" id="FQXD01000003">
    <property type="protein sequence ID" value="SHH02777.1"/>
    <property type="molecule type" value="Genomic_DNA"/>
</dbReference>